<evidence type="ECO:0000313" key="2">
    <source>
        <dbReference type="EMBL" id="SFL21521.1"/>
    </source>
</evidence>
<gene>
    <name evidence="2" type="ORF">SAMN04488498_1614</name>
</gene>
<dbReference type="AlphaFoldDB" id="A0A1I4FXT5"/>
<feature type="domain" description="DDE" evidence="1">
    <location>
        <begin position="384"/>
        <end position="427"/>
    </location>
</feature>
<dbReference type="EMBL" id="FOSL01000061">
    <property type="protein sequence ID" value="SFL21521.1"/>
    <property type="molecule type" value="Genomic_DNA"/>
</dbReference>
<dbReference type="InterPro" id="IPR032874">
    <property type="entry name" value="DDE_dom"/>
</dbReference>
<name>A0A1I4FXT5_9HYPH</name>
<evidence type="ECO:0000313" key="3">
    <source>
        <dbReference type="Proteomes" id="UP000323300"/>
    </source>
</evidence>
<reference evidence="2 3" key="1">
    <citation type="submission" date="2016-10" db="EMBL/GenBank/DDBJ databases">
        <authorList>
            <person name="Varghese N."/>
            <person name="Submissions S."/>
        </authorList>
    </citation>
    <scope>NUCLEOTIDE SEQUENCE [LARGE SCALE GENOMIC DNA]</scope>
    <source>
        <strain evidence="2 3">DSM 21822</strain>
    </source>
</reference>
<accession>A0A1I4FXT5</accession>
<dbReference type="Proteomes" id="UP000323300">
    <property type="component" value="Unassembled WGS sequence"/>
</dbReference>
<organism evidence="2 3">
    <name type="scientific">Neomesorhizobium albiziae</name>
    <dbReference type="NCBI Taxonomy" id="335020"/>
    <lineage>
        <taxon>Bacteria</taxon>
        <taxon>Pseudomonadati</taxon>
        <taxon>Pseudomonadota</taxon>
        <taxon>Alphaproteobacteria</taxon>
        <taxon>Hyphomicrobiales</taxon>
        <taxon>Phyllobacteriaceae</taxon>
        <taxon>Neomesorhizobium</taxon>
    </lineage>
</organism>
<evidence type="ECO:0000259" key="1">
    <source>
        <dbReference type="Pfam" id="PF13610"/>
    </source>
</evidence>
<dbReference type="Pfam" id="PF13610">
    <property type="entry name" value="DDE_Tnp_IS240"/>
    <property type="match status" value="1"/>
</dbReference>
<sequence>MQDGAFTGRVRVIASTRSFHFSEKLNSLTTLVARAVPVEVDLYDLPELDAKLALENIERDKLHPDLVPLARLPRLFALVVKFRERLVEAGAITTNRLLWEYGKDTLGCQNGRAFSEREWREWLHLLAKRVLSDGASFTYRDLAESAASRDLAPRDVFSRISDLVDGSFVAAKPSGFEATSVIVSHALGLALLGHLDEIAPGDQQTALDKWLDAIAGLDERAEILRAAVSIMVARSALMPCYATAVLAAWLQTQNIPAAHQLDLVGLAEPLVDEILSAIPLFTYAQAAARQSAVKAIRSLRHDNADHCRRVVEKAAEWLRHVPRGVERNETSKEAEARRTRKFVSRIGVDRSGPVTVFGVPLILIDHTALAATETIPARLQWSALSCRIEQDHRRIKCRVRSMLSFKSTTTAEIILSGIEMVHMMRKRQARFAYDPTPSIAKQFEILAA</sequence>
<proteinExistence type="predicted"/>
<protein>
    <submittedName>
        <fullName evidence="2">DDE domain-containing protein</fullName>
    </submittedName>
</protein>
<keyword evidence="3" id="KW-1185">Reference proteome</keyword>